<dbReference type="Proteomes" id="UP001207918">
    <property type="component" value="Unassembled WGS sequence"/>
</dbReference>
<evidence type="ECO:0000313" key="2">
    <source>
        <dbReference type="Proteomes" id="UP001207918"/>
    </source>
</evidence>
<dbReference type="RefSeq" id="WP_265765832.1">
    <property type="nucleotide sequence ID" value="NZ_JAGGJA010000005.1"/>
</dbReference>
<accession>A0ABT3PMJ3</accession>
<dbReference type="InterPro" id="IPR036514">
    <property type="entry name" value="SGNH_hydro_sf"/>
</dbReference>
<name>A0ABT3PMJ3_9BACT</name>
<dbReference type="EMBL" id="JAGGJA010000005">
    <property type="protein sequence ID" value="MCW9707080.1"/>
    <property type="molecule type" value="Genomic_DNA"/>
</dbReference>
<organism evidence="1 2">
    <name type="scientific">Fodinibius salsisoli</name>
    <dbReference type="NCBI Taxonomy" id="2820877"/>
    <lineage>
        <taxon>Bacteria</taxon>
        <taxon>Pseudomonadati</taxon>
        <taxon>Balneolota</taxon>
        <taxon>Balneolia</taxon>
        <taxon>Balneolales</taxon>
        <taxon>Balneolaceae</taxon>
        <taxon>Fodinibius</taxon>
    </lineage>
</organism>
<dbReference type="SUPFAM" id="SSF52266">
    <property type="entry name" value="SGNH hydrolase"/>
    <property type="match status" value="1"/>
</dbReference>
<reference evidence="1 2" key="1">
    <citation type="submission" date="2021-03" db="EMBL/GenBank/DDBJ databases">
        <title>Aliifodinibius sp. nov., a new bacterium isolated from saline soil.</title>
        <authorList>
            <person name="Galisteo C."/>
            <person name="De La Haba R."/>
            <person name="Sanchez-Porro C."/>
            <person name="Ventosa A."/>
        </authorList>
    </citation>
    <scope>NUCLEOTIDE SEQUENCE [LARGE SCALE GENOMIC DNA]</scope>
    <source>
        <strain evidence="1 2">1BSP15-2V2</strain>
    </source>
</reference>
<dbReference type="Gene3D" id="3.40.50.1110">
    <property type="entry name" value="SGNH hydrolase"/>
    <property type="match status" value="1"/>
</dbReference>
<comment type="caution">
    <text evidence="1">The sequence shown here is derived from an EMBL/GenBank/DDBJ whole genome shotgun (WGS) entry which is preliminary data.</text>
</comment>
<sequence>MKEHVSPKHKLVVLGDSIGQGFQNGGIYRTDLNFPAFLAQCFEPEPEFNQPVFTAQGGIPLNLEVLTRGLSDQYGDSLEWTEYIPAATHLYKTLRRIKKYWEGKYKSLAIESQKRPFHNQSVWGFAANDAWLLTDAKSRYLIENYPESYSIFDVLPDHAMYTTASIVLNPAQQKQHLDSTLFDNVMTLQEDGGIENLIVTMGHNNIIGAVTDLRFKYSEPDDLGALPSDRDYTVYRPEHFEQEYRKLASKVNDIGAERVFVPTIPYVTIPPVSRGVNEDRSDPVQGYFDYYTRFWIWDSDFDPGKHPHLTKEEAIQLDKTVDEYNRSIRNVAAQYGWGVVPINTYVSGIARRRRVGKLHIPYPRAFADAIQRNPATEHLLENPKDPVLSTEYLRVHRDTGKVYKGGIFSLDGIHPTTIGYGLMAHLYYETMEEHGVQFQKKLDWDHIIANDTLVTNPPYMLNSLRQLLKVLSMDGSKRLSILGNSILNQLMELLSSRSNRITSSKS</sequence>
<evidence type="ECO:0000313" key="1">
    <source>
        <dbReference type="EMBL" id="MCW9707080.1"/>
    </source>
</evidence>
<protein>
    <recommendedName>
        <fullName evidence="3">GDSL-like Lipase/Acylhydrolase</fullName>
    </recommendedName>
</protein>
<evidence type="ECO:0008006" key="3">
    <source>
        <dbReference type="Google" id="ProtNLM"/>
    </source>
</evidence>
<gene>
    <name evidence="1" type="ORF">J6I44_09440</name>
</gene>
<proteinExistence type="predicted"/>
<keyword evidence="2" id="KW-1185">Reference proteome</keyword>